<keyword evidence="2" id="KW-1185">Reference proteome</keyword>
<organism evidence="1 2">
    <name type="scientific">Mythimna loreyi</name>
    <dbReference type="NCBI Taxonomy" id="667449"/>
    <lineage>
        <taxon>Eukaryota</taxon>
        <taxon>Metazoa</taxon>
        <taxon>Ecdysozoa</taxon>
        <taxon>Arthropoda</taxon>
        <taxon>Hexapoda</taxon>
        <taxon>Insecta</taxon>
        <taxon>Pterygota</taxon>
        <taxon>Neoptera</taxon>
        <taxon>Endopterygota</taxon>
        <taxon>Lepidoptera</taxon>
        <taxon>Glossata</taxon>
        <taxon>Ditrysia</taxon>
        <taxon>Noctuoidea</taxon>
        <taxon>Noctuidae</taxon>
        <taxon>Noctuinae</taxon>
        <taxon>Hadenini</taxon>
        <taxon>Mythimna</taxon>
    </lineage>
</organism>
<dbReference type="Proteomes" id="UP001231649">
    <property type="component" value="Chromosome 10"/>
</dbReference>
<proteinExistence type="predicted"/>
<accession>A0ACC2R2D3</accession>
<sequence length="99" mass="10698">MRSASCFVEGCDRLPLLLAPDQGLYKPRARYRRRRMTPHGHGDALSKHGIPVPCAPPCPPGASHNGNTLASLTHESSAGIYLPNLPCSVTCVIRKVRTP</sequence>
<protein>
    <submittedName>
        <fullName evidence="1">Uncharacterized protein</fullName>
    </submittedName>
</protein>
<reference evidence="1" key="1">
    <citation type="submission" date="2023-03" db="EMBL/GenBank/DDBJ databases">
        <title>Chromosome-level genomes of two armyworms, Mythimna separata and Mythimna loreyi, provide insights into the biosynthesis and reception of sex pheromones.</title>
        <authorList>
            <person name="Zhao H."/>
        </authorList>
    </citation>
    <scope>NUCLEOTIDE SEQUENCE</scope>
    <source>
        <strain evidence="1">BeijingLab</strain>
    </source>
</reference>
<name>A0ACC2R2D3_9NEOP</name>
<evidence type="ECO:0000313" key="1">
    <source>
        <dbReference type="EMBL" id="KAJ8729714.1"/>
    </source>
</evidence>
<dbReference type="EMBL" id="CM056786">
    <property type="protein sequence ID" value="KAJ8729714.1"/>
    <property type="molecule type" value="Genomic_DNA"/>
</dbReference>
<comment type="caution">
    <text evidence="1">The sequence shown here is derived from an EMBL/GenBank/DDBJ whole genome shotgun (WGS) entry which is preliminary data.</text>
</comment>
<evidence type="ECO:0000313" key="2">
    <source>
        <dbReference type="Proteomes" id="UP001231649"/>
    </source>
</evidence>
<gene>
    <name evidence="1" type="ORF">PYW08_001295</name>
</gene>